<protein>
    <submittedName>
        <fullName evidence="2">Amidohydrolase</fullName>
        <ecNumber evidence="2">3.5.-.-</ecNumber>
    </submittedName>
</protein>
<dbReference type="SUPFAM" id="SSF51338">
    <property type="entry name" value="Composite domain of metallo-dependent hydrolases"/>
    <property type="match status" value="1"/>
</dbReference>
<dbReference type="EC" id="3.5.-.-" evidence="2"/>
<keyword evidence="2" id="KW-0378">Hydrolase</keyword>
<dbReference type="InterPro" id="IPR032466">
    <property type="entry name" value="Metal_Hydrolase"/>
</dbReference>
<dbReference type="EMBL" id="CP162599">
    <property type="protein sequence ID" value="XDK33383.1"/>
    <property type="molecule type" value="Genomic_DNA"/>
</dbReference>
<accession>A0AB39HSN2</accession>
<gene>
    <name evidence="2" type="ORF">AB4Y30_03225</name>
</gene>
<dbReference type="RefSeq" id="WP_368654065.1">
    <property type="nucleotide sequence ID" value="NZ_CP162599.1"/>
</dbReference>
<dbReference type="PANTHER" id="PTHR22642:SF2">
    <property type="entry name" value="PROTEIN LONG AFTER FAR-RED 3"/>
    <property type="match status" value="1"/>
</dbReference>
<name>A0AB39HSN2_9BACI</name>
<evidence type="ECO:0000259" key="1">
    <source>
        <dbReference type="Pfam" id="PF07969"/>
    </source>
</evidence>
<proteinExistence type="predicted"/>
<dbReference type="InterPro" id="IPR033932">
    <property type="entry name" value="YtcJ-like"/>
</dbReference>
<dbReference type="Gene3D" id="2.30.40.10">
    <property type="entry name" value="Urease, subunit C, domain 1"/>
    <property type="match status" value="1"/>
</dbReference>
<evidence type="ECO:0000313" key="2">
    <source>
        <dbReference type="EMBL" id="XDK33383.1"/>
    </source>
</evidence>
<dbReference type="SUPFAM" id="SSF51556">
    <property type="entry name" value="Metallo-dependent hydrolases"/>
    <property type="match status" value="1"/>
</dbReference>
<dbReference type="AlphaFoldDB" id="A0AB39HSN2"/>
<feature type="domain" description="Amidohydrolase 3" evidence="1">
    <location>
        <begin position="54"/>
        <end position="532"/>
    </location>
</feature>
<dbReference type="CDD" id="cd01300">
    <property type="entry name" value="YtcJ_like"/>
    <property type="match status" value="1"/>
</dbReference>
<dbReference type="InterPro" id="IPR013108">
    <property type="entry name" value="Amidohydro_3"/>
</dbReference>
<dbReference type="Gene3D" id="3.10.310.70">
    <property type="match status" value="1"/>
</dbReference>
<sequence length="536" mass="60308">MVFADSILSSNAVFTGLNDHVKPGAVAVKGNKILAVGSKEKIGKYNGPQTQNYDYDNQLIMAGFHDAHIHLMFGSLMTHGSVNLSQATTAEEAVQMLKRFADSRKEDEWIIGYGWEHLNWDKKVFPNRFLIDESIKDRPVLCFHSEGHYTWVNSKALEIANVNKDTENPPAGLIEKDQHGEPTGILIEKASRLVTDYALDFPREKLEELFDAFLNHAAKLGVTSVSDVYGAGMDYKQSYTLFDAYDKDERLTCRIHLYPPMNGDIENVKRLREQFRSSKLQVTGLKQFIDGVVTGHTAYMVEPYTDKPDSIGETMFPIDTIRDWVLEADKEDFQIRFHAIGDGAVRLGLDVFEAAQKQNGFRDSRHTLEHIEVIESSDIPRFESLGVVPSVQPSHIALMPVESHTTRVREEKHGNIYPSKTLTGSTMKLAFGTDYPIAGLNPIKEIYHAVTRMDITGENVWNEKEKVTVAEALQAYTSGSAFTAFREHEIGKLVEGYLADIIVLDQNLFAINEQEIKDAKVILTMADGEVVYQKEQ</sequence>
<organism evidence="2">
    <name type="scientific">Ornithinibacillus sp. 4-3</name>
    <dbReference type="NCBI Taxonomy" id="3231488"/>
    <lineage>
        <taxon>Bacteria</taxon>
        <taxon>Bacillati</taxon>
        <taxon>Bacillota</taxon>
        <taxon>Bacilli</taxon>
        <taxon>Bacillales</taxon>
        <taxon>Bacillaceae</taxon>
        <taxon>Ornithinibacillus</taxon>
    </lineage>
</organism>
<dbReference type="PANTHER" id="PTHR22642">
    <property type="entry name" value="IMIDAZOLONEPROPIONASE"/>
    <property type="match status" value="1"/>
</dbReference>
<dbReference type="Pfam" id="PF07969">
    <property type="entry name" value="Amidohydro_3"/>
    <property type="match status" value="1"/>
</dbReference>
<dbReference type="InterPro" id="IPR011059">
    <property type="entry name" value="Metal-dep_hydrolase_composite"/>
</dbReference>
<dbReference type="GO" id="GO:0016810">
    <property type="term" value="F:hydrolase activity, acting on carbon-nitrogen (but not peptide) bonds"/>
    <property type="evidence" value="ECO:0007669"/>
    <property type="project" value="InterPro"/>
</dbReference>
<reference evidence="2" key="1">
    <citation type="submission" date="2024-07" db="EMBL/GenBank/DDBJ databases">
        <title>Halotolerant mesophilic bacterium Ornithinibacillus sp. 4-3, sp. nov., isolated from soil.</title>
        <authorList>
            <person name="Sidarenka A.V."/>
            <person name="Guliayeva D.E."/>
            <person name="Leanovich S.I."/>
            <person name="Hileuskaya K.S."/>
            <person name="Akhremchuk A.E."/>
            <person name="Sikolenko M.A."/>
            <person name="Valentovich L.N."/>
        </authorList>
    </citation>
    <scope>NUCLEOTIDE SEQUENCE</scope>
    <source>
        <strain evidence="2">4-3</strain>
    </source>
</reference>
<dbReference type="Gene3D" id="3.20.20.140">
    <property type="entry name" value="Metal-dependent hydrolases"/>
    <property type="match status" value="1"/>
</dbReference>